<dbReference type="InterPro" id="IPR013320">
    <property type="entry name" value="ConA-like_dom_sf"/>
</dbReference>
<dbReference type="RefSeq" id="WP_051734346.1">
    <property type="nucleotide sequence ID" value="NZ_BMRU01000008.1"/>
</dbReference>
<dbReference type="Proteomes" id="UP000660554">
    <property type="component" value="Unassembled WGS sequence"/>
</dbReference>
<dbReference type="GeneID" id="86958276"/>
<keyword evidence="2" id="KW-0479">Metal-binding</keyword>
<evidence type="ECO:0000256" key="1">
    <source>
        <dbReference type="ARBA" id="ARBA00001913"/>
    </source>
</evidence>
<feature type="domain" description="LamG-like jellyroll fold" evidence="8">
    <location>
        <begin position="1253"/>
        <end position="1384"/>
    </location>
</feature>
<proteinExistence type="predicted"/>
<comment type="cofactor">
    <cofactor evidence="1">
        <name>Ca(2+)</name>
        <dbReference type="ChEBI" id="CHEBI:29108"/>
    </cofactor>
</comment>
<keyword evidence="10" id="KW-1185">Reference proteome</keyword>
<keyword evidence="6" id="KW-0175">Coiled coil</keyword>
<evidence type="ECO:0000256" key="5">
    <source>
        <dbReference type="ARBA" id="ARBA00023157"/>
    </source>
</evidence>
<feature type="domain" description="LamG-like jellyroll fold" evidence="8">
    <location>
        <begin position="353"/>
        <end position="476"/>
    </location>
</feature>
<evidence type="ECO:0000256" key="3">
    <source>
        <dbReference type="ARBA" id="ARBA00022729"/>
    </source>
</evidence>
<dbReference type="InterPro" id="IPR006558">
    <property type="entry name" value="LamG-like"/>
</dbReference>
<evidence type="ECO:0000256" key="4">
    <source>
        <dbReference type="ARBA" id="ARBA00022837"/>
    </source>
</evidence>
<dbReference type="InterPro" id="IPR051360">
    <property type="entry name" value="Neuronal_Pentraxin_Related"/>
</dbReference>
<dbReference type="Pfam" id="PF13385">
    <property type="entry name" value="Laminin_G_3"/>
    <property type="match status" value="3"/>
</dbReference>
<evidence type="ECO:0000259" key="8">
    <source>
        <dbReference type="SMART" id="SM00560"/>
    </source>
</evidence>
<name>A0ABQ3NQR7_STRVG</name>
<protein>
    <recommendedName>
        <fullName evidence="8">LamG-like jellyroll fold domain-containing protein</fullName>
    </recommendedName>
</protein>
<feature type="coiled-coil region" evidence="6">
    <location>
        <begin position="853"/>
        <end position="904"/>
    </location>
</feature>
<dbReference type="PANTHER" id="PTHR19277:SF125">
    <property type="entry name" value="B6"/>
    <property type="match status" value="1"/>
</dbReference>
<dbReference type="SUPFAM" id="SSF49899">
    <property type="entry name" value="Concanavalin A-like lectins/glucanases"/>
    <property type="match status" value="5"/>
</dbReference>
<dbReference type="EMBL" id="BNDV01000010">
    <property type="protein sequence ID" value="GHI15094.1"/>
    <property type="molecule type" value="Genomic_DNA"/>
</dbReference>
<evidence type="ECO:0000256" key="7">
    <source>
        <dbReference type="SAM" id="MobiDB-lite"/>
    </source>
</evidence>
<keyword evidence="4" id="KW-0106">Calcium</keyword>
<sequence>MAPQESLLKIYGDRSYRHVTMARHQGTTIAFAMDASRRIVYSVLDLSGPPAKGEADTAYWSDNPAELVFPRELAEVGYAVVGATAMPTVKRGGAEAAVDERPTAQETDPFLSTTARLTADAPFHVVSDGTYVVVLRQSVGETHSDAVYKLTGGGCSGSASRTDYVLSGTKKVPLVRDTLLCDRFLLVDGKLKPVLEVRYKRSRHATRPESAKDSLGTEDMEGRPFHEPTQELSFVRNLTQGRFAAVLVPTAISGVQRWQLFAHNDATGRVDSFSVEQGAQGLFNTRGTRFYTSPDPLYRDAVFERSPGNCPFTGRELVPVTGTEGRAETALRLNGTDAHLDLGDPAALRFGGRAYSIEAWVKPASYDGPVLARSGEYLLAVDAAGLVSLTHQGAPSPLLSTESVPTDAYTHIAATFDGTTAKLYVNGRPAGSGALPFTPATGVNTLVGKDSSGGTDRLFKGDVDEIRIWDRVRSAAELTEDMSYRLIGNEPGLVAYYRFDEGTGSTANDQTDRALHGTLGGGVQWTGSEAPVGDHPGVRRDSFVLKGRSVVSGLSAVLYHQQENVVAGYRSDPKPAKRQARVLLAFAARYGQNPCLAGLDFAVGRDGRLAQAPDVLDPAVLKRPTKGHDSEQVSALQQLIKRLEPEVASLQSEITRLAGTAGRVAEYQAEVDRLKPGFDDLERRYLAEKDLATSWIYSLELKTPRQLAGGHLAQSLFAILTSEYEAGVQFVPPNGPRSTWWLDDTGQSQGGRPCYFLVARERNRDLRVTGNSTSETARLSTIVREPGNVSAQFQLIAEGEHVRIVNRGSRLAIGLPSTYQLPHLVQSSECLTADSGLFKMTRLSMRSGVDVAYLAAKEKLDAARQLLQEARTAQQRVAELQLVLAAQQAELKDARDQLARLSTALRGDDDLTVAMPLLAVDSTGLSLSGGLLEFARGTDRPALLDSGTGNVVLYFRGAENQFFAVYYDTGVVRGAQTLAGDGGTLTFLARDPAVALDSATIKVADGDAPGRCDLTISVGTDTETWRSLPRKADLMAAALAGSPGRPVTVGAVARVTGRSVELTGATTVPVPAKAHLVIGSTGYAAEADNLTGAKTLTLTTAGTAIKPGDKVSLVGYDWARAESTRAGVLLSAGSRLIGLTPGGVDSVPNGTAKATITGRGCRWRAEMPGRAFLFDGKEQYLTLPAGQQQNIAPTGDLSLEAWVNPEAGGGRIVHARTDGSGYSLALAPAALPAWQFVGGTKAQLTPSLDLANRDFTIELWAKRNQSRGRVEPLLFHGATDGRVDQSLHLWVHPDETFYFSLYGDDLKTTQAYPDLEWHHWAAVYKNATREQILYRDGVEVARRTSNGAYTGNGPLILGHFPFTGDYLDGRIDEVRVFGRARTQHEISSERHQRLSGREPGLLGHWTFDGPSSPPSPIKGYQVVARVGDRVVRSAERFPCNEWAHLAATFAQSWALSLNGGAGLSVAPQNSLDVLEDLTIEAFVRIDKLGAPMGLLAKGTVVDGGRDGVPYQLGILADGRVEFAFAEADGKAVRHTSDRAVTVGAFQRVTVVRQRRKPDTSAAAQANASIQSEQDIRFYLDGAAAGSHLYSGPGAQSNSGELEIGRGLHGVLCEVRLWNSARPAVQLGQPVTAREKGLLARWPFNENAGNVTVDVSGSFPAKLRGARWTRDVDPTASPLRLYRNGEPLSEAPVTAQDTASWGDPQLTLGARLEGAKPTELLTGTLEEVRIWRTVRTREQISDNLFTRLRENKRDLLGYWPFDRDSTEPGTTSVRDEGLRGNNLAFSAKRPRVLLSTAPVSTDTAQVRSALADVRTPFHDTIAGAPGATEYADLQYDAKGETLGVLKRCYGFVRDGRWHLVTGYKVGDLTTEWVGQAQFDPQLMGYIEGAPPVPSENLTDKADGYAAASSVEFAEANQVVRSLSSSKTRSVNAAFGFAVGFETDASVLSITAPAGFGIASPLADAQLKVGLTGRLEFSNTWSEDTKVSQGANTARKAKLALTGYTEDAAKVLNSAVGRRYVPANNGMALVQSQTADVFALRLAHTGALVAYRMLPNPDIPPDWNLIHFPINPRYTKQGTLDGTVGFDDRGKVTDPDYPTATGYGEYSYFKPRDAYALKRRITRDQQRLHAFYESVSTETHRPDPTRGQANALLRSMGMSVEQQETGRSTAGSAAATGFSHRDLVNTYVWTAQGGFFAETTEATDAVSETTSGSYALSGSIGGTYGGNFGFKGVNFYGQLEASVGGGFSVTRAKGKDASRSFGLDVQCAPPGDLQRRDKDGKPVYDTAGKPVLVPGKVDAYRFLTFYLGENSANFDDFYHKVVDPTWLSGSDAPDAAALRQTRQNSAKPPCWRILHRVTYVSRVLAPVPPPGAPPLEKAMRAENIDSNYELIKRLEPYVRPAATSTGALATATRAALAAQLPELLPHSTEIIDYLSRYFGMDN</sequence>
<organism evidence="9 10">
    <name type="scientific">Streptomyces virginiae</name>
    <name type="common">Streptomyces cinnamonensis</name>
    <dbReference type="NCBI Taxonomy" id="1961"/>
    <lineage>
        <taxon>Bacteria</taxon>
        <taxon>Bacillati</taxon>
        <taxon>Actinomycetota</taxon>
        <taxon>Actinomycetes</taxon>
        <taxon>Kitasatosporales</taxon>
        <taxon>Streptomycetaceae</taxon>
        <taxon>Streptomyces</taxon>
    </lineage>
</organism>
<comment type="caution">
    <text evidence="9">The sequence shown here is derived from an EMBL/GenBank/DDBJ whole genome shotgun (WGS) entry which is preliminary data.</text>
</comment>
<accession>A0ABQ3NQR7</accession>
<dbReference type="SMART" id="SM00560">
    <property type="entry name" value="LamGL"/>
    <property type="match status" value="2"/>
</dbReference>
<dbReference type="Gene3D" id="2.60.120.200">
    <property type="match status" value="5"/>
</dbReference>
<evidence type="ECO:0000313" key="10">
    <source>
        <dbReference type="Proteomes" id="UP000660554"/>
    </source>
</evidence>
<evidence type="ECO:0000256" key="2">
    <source>
        <dbReference type="ARBA" id="ARBA00022723"/>
    </source>
</evidence>
<keyword evidence="5" id="KW-1015">Disulfide bond</keyword>
<gene>
    <name evidence="9" type="ORF">Scinn_45570</name>
</gene>
<feature type="region of interest" description="Disordered" evidence="7">
    <location>
        <begin position="203"/>
        <end position="222"/>
    </location>
</feature>
<keyword evidence="3" id="KW-0732">Signal</keyword>
<dbReference type="PANTHER" id="PTHR19277">
    <property type="entry name" value="PENTRAXIN"/>
    <property type="match status" value="1"/>
</dbReference>
<evidence type="ECO:0000313" key="9">
    <source>
        <dbReference type="EMBL" id="GHI15094.1"/>
    </source>
</evidence>
<reference evidence="10" key="1">
    <citation type="submission" date="2020-09" db="EMBL/GenBank/DDBJ databases">
        <title>Whole genome shotgun sequence of Streptomyces cinnamonensis NBRC 15873.</title>
        <authorList>
            <person name="Komaki H."/>
            <person name="Tamura T."/>
        </authorList>
    </citation>
    <scope>NUCLEOTIDE SEQUENCE [LARGE SCALE GENOMIC DNA]</scope>
    <source>
        <strain evidence="10">NBRC 15873</strain>
    </source>
</reference>
<evidence type="ECO:0000256" key="6">
    <source>
        <dbReference type="SAM" id="Coils"/>
    </source>
</evidence>